<dbReference type="EMBL" id="SRXT01000010">
    <property type="protein sequence ID" value="TGX48719.1"/>
    <property type="molecule type" value="Genomic_DNA"/>
</dbReference>
<keyword evidence="4" id="KW-1185">Reference proteome</keyword>
<dbReference type="InterPro" id="IPR011050">
    <property type="entry name" value="Pectin_lyase_fold/virulence"/>
</dbReference>
<dbReference type="Pfam" id="PF12545">
    <property type="entry name" value="DUF3739"/>
    <property type="match status" value="1"/>
</dbReference>
<dbReference type="InterPro" id="IPR012334">
    <property type="entry name" value="Pectin_lyas_fold"/>
</dbReference>
<evidence type="ECO:0000313" key="4">
    <source>
        <dbReference type="Proteomes" id="UP000306147"/>
    </source>
</evidence>
<organism evidence="3 4">
    <name type="scientific">Sphingomonas gei</name>
    <dbReference type="NCBI Taxonomy" id="1395960"/>
    <lineage>
        <taxon>Bacteria</taxon>
        <taxon>Pseudomonadati</taxon>
        <taxon>Pseudomonadota</taxon>
        <taxon>Alphaproteobacteria</taxon>
        <taxon>Sphingomonadales</taxon>
        <taxon>Sphingomonadaceae</taxon>
        <taxon>Sphingomonas</taxon>
    </lineage>
</organism>
<dbReference type="NCBIfam" id="TIGR01901">
    <property type="entry name" value="adhes_NPXG"/>
    <property type="match status" value="1"/>
</dbReference>
<dbReference type="InterPro" id="IPR021026">
    <property type="entry name" value="Filamn_hemagglutn_DUF3739"/>
</dbReference>
<dbReference type="PANTHER" id="PTHR12338">
    <property type="entry name" value="AUTOTRANSPORTER"/>
    <property type="match status" value="1"/>
</dbReference>
<dbReference type="Pfam" id="PF05860">
    <property type="entry name" value="TPS"/>
    <property type="match status" value="1"/>
</dbReference>
<feature type="domain" description="Filamentous haemagglutinin FhaB/tRNA nuclease CdiA-like TPS" evidence="2">
    <location>
        <begin position="209"/>
        <end position="319"/>
    </location>
</feature>
<protein>
    <submittedName>
        <fullName evidence="3">Filamentous hemagglutinin N-terminal domain-containing protein</fullName>
    </submittedName>
</protein>
<dbReference type="OrthoDB" id="1776524at2"/>
<feature type="compositionally biased region" description="Low complexity" evidence="1">
    <location>
        <begin position="1"/>
        <end position="13"/>
    </location>
</feature>
<evidence type="ECO:0000313" key="3">
    <source>
        <dbReference type="EMBL" id="TGX48719.1"/>
    </source>
</evidence>
<dbReference type="Proteomes" id="UP000306147">
    <property type="component" value="Unassembled WGS sequence"/>
</dbReference>
<dbReference type="InterPro" id="IPR050909">
    <property type="entry name" value="Bact_Autotransporter_VF"/>
</dbReference>
<feature type="region of interest" description="Disordered" evidence="1">
    <location>
        <begin position="1"/>
        <end position="41"/>
    </location>
</feature>
<reference evidence="3 4" key="1">
    <citation type="submission" date="2019-04" db="EMBL/GenBank/DDBJ databases">
        <title>Sphingomonas psychrotolerans sp. nov., isolated from soil in the Tianshan Mountains, Xinjiang, China.</title>
        <authorList>
            <person name="Luo Y."/>
            <person name="Sheng H."/>
        </authorList>
    </citation>
    <scope>NUCLEOTIDE SEQUENCE [LARGE SCALE GENOMIC DNA]</scope>
    <source>
        <strain evidence="3 4">ZFGT-11</strain>
    </source>
</reference>
<evidence type="ECO:0000259" key="2">
    <source>
        <dbReference type="SMART" id="SM00912"/>
    </source>
</evidence>
<name>A0A4S1WYS9_9SPHN</name>
<dbReference type="SUPFAM" id="SSF51126">
    <property type="entry name" value="Pectin lyase-like"/>
    <property type="match status" value="1"/>
</dbReference>
<dbReference type="InterPro" id="IPR008638">
    <property type="entry name" value="FhaB/CdiA-like_TPS"/>
</dbReference>
<feature type="region of interest" description="Disordered" evidence="1">
    <location>
        <begin position="4403"/>
        <end position="4425"/>
    </location>
</feature>
<dbReference type="Gene3D" id="2.160.20.10">
    <property type="entry name" value="Single-stranded right-handed beta-helix, Pectin lyase-like"/>
    <property type="match status" value="1"/>
</dbReference>
<dbReference type="PANTHER" id="PTHR12338:SF5">
    <property type="entry name" value="ANTIGEN 43-RELATED"/>
    <property type="match status" value="1"/>
</dbReference>
<feature type="compositionally biased region" description="Basic and acidic residues" evidence="1">
    <location>
        <begin position="4404"/>
        <end position="4414"/>
    </location>
</feature>
<accession>A0A4S1WYS9</accession>
<evidence type="ECO:0000256" key="1">
    <source>
        <dbReference type="SAM" id="MobiDB-lite"/>
    </source>
</evidence>
<proteinExistence type="predicted"/>
<comment type="caution">
    <text evidence="3">The sequence shown here is derived from an EMBL/GenBank/DDBJ whole genome shotgun (WGS) entry which is preliminary data.</text>
</comment>
<feature type="compositionally biased region" description="Basic residues" evidence="1">
    <location>
        <begin position="31"/>
        <end position="40"/>
    </location>
</feature>
<gene>
    <name evidence="3" type="ORF">E5A73_20655</name>
</gene>
<sequence length="4425" mass="453141">MHRSRSTCCTSTSAWPSDGLPSRRAASTRSGRWRPARRRRAVDSVPVAHRFPAWSFAMIPRRVPSSGRARRRLLLLGASVATLACSLGSTPAGAQTMGAMLRQQAGAPRPQAQQPGAVPLRSPTMQAALARQRSTQSRIAQIRTYASSLRQAVTRTGVTDGLSSDGLDPTEAIRQAIAATKAGDAARANQLLVSAGAAADMTGLKTWEGAGLPSQTVVDGRTVVTIDQTKERALLSWNKFNVGANTTLQFNQKENGVARPGWVAVNRVTNATDPSLILGNLKADGTIVVLNRAGIIFGKNSQVNTHSLLASTLELGNAAVQVQGINHRVATVKDRNDYYLDNGLFALGNRTADVTLENANGAALLVSGLGEQNGTVVRFGNDVEGAVLVDAGAQLSTGTGGFLILAAPEIESAGTLRAVEGQVSLQAGRAVSFIESTGTATSADPNVRGYKLNSFVYGGSGDQLPRDPIPGDGRILITGIIESRRGYLSLGTWEFGSIESRGLLSTTTSVSRNGKISITAAEILLGGSADPAKASGIEMIADDNNETIPQGSANQPATFKTSQLEIGMQVQLRDAPVGALRSTNFTMGQNALIYAPGANVSVGATTPGVNFGAVVNLPRGRIEIGSGATIDVSGYKDVQLAASRNSIEITPVKRNELRDTPNYREVALDGNFTLNGATLYVDPRLSGVRADGVAWVGSPLIEAGSLASQIGVTAQEFMTRSGSVSLLTSEPLIRDNLSAATAPSVHIARDATIDFSGGWTSYAPGTVRTSRLIASDGRIVDIGKADPNDVYVGVVDGFTEVQPRFGVLRTYLSASGQGQRLDAAYDEGRDAGTLTIDAAAVAVDGTFYGNAFAGSHQTAMGDRPSLASKLAGDVRRLQRSPYELPSGGGVSIKSFGDMLVYHGERGAAESDWAELLLSDSMLSGSGLSSLSLDAKGSVTFAGAVPFTLQTPDQLRITGVSNLALAPGGALTVTAGRTIRFDGLVTANSGSIDARTLTYASLDQRSNPNGSAFRTGLYGIGAGDDLERLYDADPGALNPFDVIVTGALSTAGLWVNDYLEQGAPRGGAFRDGGSISLTAAPNFFSAIGTSLDTATRAIDLSGSVRVSGTLNVMSGGYATTTGSLLLDGKGGDVSLAAATVYAATSLTDSGRLTGETTHSDKPLGGGDSQSVDFTPLPVSLPFGGAVLPSLVPDPRATVDIANASILGFGFAGGGTFSLVAPDISFGSDNRAGATHIGLDFFRKTGFGTLDVSSYRSRIVDDIFTNARAGKSAFLETTRFEVRAGETFDLTQWLLPSVLTADQALGLRGLATDADLRAQSLLTPTRMDAAWDRKAAHLVLGGLTELDILAGGTITGAPEASLTVGKLYNGGTITLRGGKIMQRNDLPNDLVIGGLGVRTADLGGNGLADAFGGGTDALGRFDENALNAAGVTDPAAAGRVITNRELVSRDGADRLIHFLGRLDASQGIVLDDGSVTDLSGVAVFNPRAPFQPGGVQIRAGRVLDGGSVQLRAGLAVSRTTLFGASTTALDSKSFTRRDGAALDISGTSAFLDQTTGLGNFAPYLEWSKAGTISALGGGSLGTTALDARGGVAQAQGGTLEWLRPTLGSDASGGTDYLSAGTIAASGFDSLIARNALTLDGDFSLSLRKSLMVLSQDPATDNLFGPDAEVHVSATAGTHASVGASYVRLASRLGSVQIPQVAVGDASVEFIAGGQGIDLAGGVGFDRSIASVALRTSGDMRLIGVNDGDAGEVAYDGRLIANGDLLIDARRTYATTGTGNLQALLEGRPANVSQPFDIVAAGNHSITFGNTWLDAGAPVPLSAGTHIRVLASRIAQNGYLAAPLGLIELGSNGVVTGPDNIVISNDPTQSLTFGAGSVTTVSGAGLNIPYGSTTDLIEYYFPTIPTPITRLPTGQLNLSAASIVEETGARVDGRGGGDVFAYEFQSGVGGSRDVLDRINRDPFSGNDFDSITGNGYQYADHRQVFALVPVSQANKIAFYDPLYSADYGSAGPVDLYGANAGMTVKLDGAPGVPAGEYLLIPAKYAVAIPGALRLVENSGTGAPLPGQSATMLDGSIVVGGSYGYAGTGIAESSRRGFTVQSRDSFLKYSNIVTTSGSETLVKTAAGKGIARPRLPLDAARVILSPLTELRIAGLFDTRAAEGGQGGQFDLLGANVVIAADDSRQTPGALTVSAPTLAALGATSLLIGGQRRDAADGTTAINASAHSILFKDGVTLDTPELLLAVGGAGSTLTIEDGVTLRASGALGAQPATDYTALTAGSLLRLANGAERLVSRSATGASTIQIGAASISGTSLALDTSGIFAVADEAAIAADRIAISGGAIQFDSSGQAAGQAGVIGAGLEAKLAAARQLTVRSPGAIRFSAGTHRFKGLVLDTATLAGVAGIAADGAVAIDAGDVRLRNAAGSADGCGTAGFCGEASSLTLNAATLSFGANAVRASGFADSVTLAASGGMYVEGKGSFSAGNAALALRAPFLADRALLADPRAQKVRPEYSFLTNAAFTLTAPGGASVPVPTGDAAPGASINIGTKDAPVLSAAIVGSLIRASAGIIDVEAKGDITLSGATLSTPGYEKTFGDSVDAVTVSAGGGTINLLSKSGNLTADAASTLIVDSGTGSAGALNLLAGNGAIRLDATLNPGVQGNRQSSFAYDSGRASFDLSGFVTRYGRLFGGDLAVRSGVGDLALAAGQTLDAKRVSLTADGGRIVIAGTIDTSGVNVAGMTADQARNAAVDGGDIALWGRNGVALAATAKLDTHTSGYADTDSRVASAGDVTIGIESADAAIDIANGAIIDVGARRTQTARGAGETGARLVPQVITDPATGNSVTVYRYAAADAGGIVRLRAPVLGAGEDKVAVSPRGSIQGASTVQLEAFKRYDLDALASSGLYSGISRDANGTLLLDMAASSAAGGKFNPFTENFALADGGSSVVRFIQDFGVTTLDGSSLDGVRLRPGIELASDGSIKTTTQWNLAAASFSPAQLDAALSAGVIEVIPELSTGGQTQYRVVPGQEGALLDRFATFLYRTGGTARGEAPVVTLRAGGDLIVNRSISDGFFSFRDKSNAGYINWQLGGGDRSYSPALQFSCGGATGSCGDIPGYSTGNPGGTRTLTISLSAQAGQGTLLGADRFVNSPLALASNGAAGGGETGDSLGFAELFPLLDGDVAMHSSDLRLVAGAGNALSANPLYVDRALDADMIVAGEYGYRLTATGTVRFDDPLQFRLQRPAGTTPIDFNIGDTLDLSDPTAQLDQLRSDAYTQLNWGNSTGLGADARAAALLYFAGKGYGFSGSPAQPTGITAPLSEIIGFLQSFEPTYVAGLASGRTGYAANRTPPITSYGSADQAYVRSYVRTGDGAIDVAAARDIDLRGAADLTNRDATVYRRPDGTATAAPNYSFGSPAIPSSNASADFSAAAIYTAGARVAKADVSARIAGGGLVSIRPDSPYLDPATEKRDFIPTPRGLSDTQPVLAWGGGDIALAAGRDVLGTRDVWSERFLAAGATNGQISQRWRTGGVGLDTEIGIAPRYFTSGVGALAGGDVTIEAGRDVVELTVALDNGVTTAPTAAGAAMLSFGNGNLALTAGRDILAGRFDVASGTGSIHAERSIGAFGLEPIGVGVGDVIPRQYARIRLADAVVGVSAKGAVTLASASALGVDSAAQQDYNSAGFFSPAAAIGISANEKLEMAPPLLLGNWDYGVQPRLAGGVGGPPPAFIQVLPPTVSLTSLSSNVVLPAEPQQLLYPSSIGQLRLFSDGDLQDLAIAMSDVDPGLLAGAFTSTVSGTPYQFPYVVATTTDAQLRAQHNRRITHSGDAEPVRIYSNGDIVNSAIFLPKQARITAGGDIVDMFFNGQNLTADDVTRIRAGGDIFGTIGSTSDLRPFVRSNNFILGGPGSFILEAGGDVGPFASSVDIEAGPQIYSFAGGVRTIGNEYNPWLTDQGADLQVRFGMAAGADYAALRETYLDPENFAKLDGDLFAQITDAFGNQRPDRSKPIYAPLLAEWLRDHAPEAFAAIFGDAGFASGAALAEAAYGRAEALYRAFVGIDLLRQQDFLINRLYFNEIAEVGNRSGASFQQYIRGYRAIQTLFPASLGYTDNLAPYTLDPSTVSADHPLGEPVRNVVDGQPQKADRIATGSVDLRLATIQTARGGNITILGPGGDMIAGSIVRTAEQAARRASAFGPVLAGLPPALESGRVQSISGTQFLSIPLGYEGLLTLRGGELRAFTDGNFILNQSRAFTQQGGDIVMWSSNGDLNAGQGPKSASNFPPIALRFDENGLSEINSAGSVSGAGIGTFKRTPEDLASDVILIAPVGEVDAGDAGVRASGNVVVAAARVANADNFKAAGDLSGVPSQGITNVAVTPNGANEVQAQLRDVTRAAQPPADGRSIITVDVLGPVTDGRCEDRNRSDDPDCVPGQSIQQ</sequence>
<dbReference type="SMART" id="SM00912">
    <property type="entry name" value="Haemagg_act"/>
    <property type="match status" value="1"/>
</dbReference>